<dbReference type="GO" id="GO:0044183">
    <property type="term" value="F:protein folding chaperone"/>
    <property type="evidence" value="ECO:0007669"/>
    <property type="project" value="InterPro"/>
</dbReference>
<dbReference type="InterPro" id="IPR005351">
    <property type="entry name" value="ASTER"/>
</dbReference>
<evidence type="ECO:0008006" key="7">
    <source>
        <dbReference type="Google" id="ProtNLM"/>
    </source>
</evidence>
<accession>A0A9W8H185</accession>
<name>A0A9W8H185_9FUNG</name>
<evidence type="ECO:0000313" key="5">
    <source>
        <dbReference type="EMBL" id="KAJ2755575.1"/>
    </source>
</evidence>
<sequence length="116" mass="12265">MARKEFPGDPRRSADVVPYTPATSNGDGSIYYMIAFVSSMATLFLKNKWAGWIAVYSSLLSVFSDRASASGTGGGSRLSTMVLALTALLMSYMPEVVALFKLVKQGDSGVPVAAST</sequence>
<protein>
    <recommendedName>
        <fullName evidence="7">Protein Asterix</fullName>
    </recommendedName>
</protein>
<keyword evidence="4" id="KW-0472">Membrane</keyword>
<dbReference type="AlphaFoldDB" id="A0A9W8H185"/>
<dbReference type="GO" id="GO:0005789">
    <property type="term" value="C:endoplasmic reticulum membrane"/>
    <property type="evidence" value="ECO:0007669"/>
    <property type="project" value="InterPro"/>
</dbReference>
<dbReference type="GO" id="GO:0045048">
    <property type="term" value="P:protein insertion into ER membrane"/>
    <property type="evidence" value="ECO:0007669"/>
    <property type="project" value="InterPro"/>
</dbReference>
<dbReference type="Pfam" id="PF03669">
    <property type="entry name" value="ASTER"/>
    <property type="match status" value="1"/>
</dbReference>
<comment type="caution">
    <text evidence="5">The sequence shown here is derived from an EMBL/GenBank/DDBJ whole genome shotgun (WGS) entry which is preliminary data.</text>
</comment>
<evidence type="ECO:0000256" key="3">
    <source>
        <dbReference type="ARBA" id="ARBA00022989"/>
    </source>
</evidence>
<keyword evidence="6" id="KW-1185">Reference proteome</keyword>
<keyword evidence="3" id="KW-1133">Transmembrane helix</keyword>
<dbReference type="EMBL" id="JANBUH010000057">
    <property type="protein sequence ID" value="KAJ2755575.1"/>
    <property type="molecule type" value="Genomic_DNA"/>
</dbReference>
<evidence type="ECO:0000256" key="4">
    <source>
        <dbReference type="ARBA" id="ARBA00023136"/>
    </source>
</evidence>
<reference evidence="5" key="1">
    <citation type="submission" date="2022-07" db="EMBL/GenBank/DDBJ databases">
        <title>Phylogenomic reconstructions and comparative analyses of Kickxellomycotina fungi.</title>
        <authorList>
            <person name="Reynolds N.K."/>
            <person name="Stajich J.E."/>
            <person name="Barry K."/>
            <person name="Grigoriev I.V."/>
            <person name="Crous P."/>
            <person name="Smith M.E."/>
        </authorList>
    </citation>
    <scope>NUCLEOTIDE SEQUENCE</scope>
    <source>
        <strain evidence="5">BCRC 34297</strain>
    </source>
</reference>
<proteinExistence type="predicted"/>
<gene>
    <name evidence="5" type="ORF">GGI19_001540</name>
</gene>
<evidence type="ECO:0000256" key="1">
    <source>
        <dbReference type="ARBA" id="ARBA00004370"/>
    </source>
</evidence>
<keyword evidence="2" id="KW-0812">Transmembrane</keyword>
<evidence type="ECO:0000313" key="6">
    <source>
        <dbReference type="Proteomes" id="UP001140011"/>
    </source>
</evidence>
<dbReference type="OrthoDB" id="284718at2759"/>
<evidence type="ECO:0000256" key="2">
    <source>
        <dbReference type="ARBA" id="ARBA00022692"/>
    </source>
</evidence>
<comment type="subcellular location">
    <subcellularLocation>
        <location evidence="1">Membrane</location>
    </subcellularLocation>
</comment>
<dbReference type="Proteomes" id="UP001140011">
    <property type="component" value="Unassembled WGS sequence"/>
</dbReference>
<organism evidence="5 6">
    <name type="scientific">Coemansia pectinata</name>
    <dbReference type="NCBI Taxonomy" id="1052879"/>
    <lineage>
        <taxon>Eukaryota</taxon>
        <taxon>Fungi</taxon>
        <taxon>Fungi incertae sedis</taxon>
        <taxon>Zoopagomycota</taxon>
        <taxon>Kickxellomycotina</taxon>
        <taxon>Kickxellomycetes</taxon>
        <taxon>Kickxellales</taxon>
        <taxon>Kickxellaceae</taxon>
        <taxon>Coemansia</taxon>
    </lineage>
</organism>